<evidence type="ECO:0000256" key="8">
    <source>
        <dbReference type="ARBA" id="ARBA00023002"/>
    </source>
</evidence>
<feature type="active site" description="Proton donor" evidence="10">
    <location>
        <position position="99"/>
    </location>
</feature>
<dbReference type="InterPro" id="IPR035587">
    <property type="entry name" value="DUS-like_FMN-bd"/>
</dbReference>
<evidence type="ECO:0000313" key="13">
    <source>
        <dbReference type="EMBL" id="CBJ29860.1"/>
    </source>
</evidence>
<evidence type="ECO:0000256" key="6">
    <source>
        <dbReference type="ARBA" id="ARBA00022857"/>
    </source>
</evidence>
<keyword evidence="11" id="KW-0547">Nucleotide-binding</keyword>
<dbReference type="PANTHER" id="PTHR42907:SF1">
    <property type="entry name" value="FMN-LINKED OXIDOREDUCTASES SUPERFAMILY PROTEIN"/>
    <property type="match status" value="1"/>
</dbReference>
<dbReference type="OrthoDB" id="10262250at2759"/>
<keyword evidence="6" id="KW-0521">NADP</keyword>
<evidence type="ECO:0000256" key="4">
    <source>
        <dbReference type="ARBA" id="ARBA00022643"/>
    </source>
</evidence>
<dbReference type="InterPro" id="IPR013785">
    <property type="entry name" value="Aldolase_TIM"/>
</dbReference>
<dbReference type="STRING" id="2880.D7FM35"/>
<evidence type="ECO:0000259" key="12">
    <source>
        <dbReference type="Pfam" id="PF01207"/>
    </source>
</evidence>
<dbReference type="Gene3D" id="3.20.20.70">
    <property type="entry name" value="Aldolase class I"/>
    <property type="match status" value="1"/>
</dbReference>
<evidence type="ECO:0000256" key="5">
    <source>
        <dbReference type="ARBA" id="ARBA00022694"/>
    </source>
</evidence>
<evidence type="ECO:0000256" key="3">
    <source>
        <dbReference type="ARBA" id="ARBA00022630"/>
    </source>
</evidence>
<dbReference type="PROSITE" id="PS01136">
    <property type="entry name" value="UPF0034"/>
    <property type="match status" value="1"/>
</dbReference>
<dbReference type="EMBL" id="FN648164">
    <property type="protein sequence ID" value="CBJ29860.1"/>
    <property type="molecule type" value="Genomic_DNA"/>
</dbReference>
<feature type="binding site" evidence="11">
    <location>
        <begin position="243"/>
        <end position="244"/>
    </location>
    <ligand>
        <name>FMN</name>
        <dbReference type="ChEBI" id="CHEBI:58210"/>
    </ligand>
</feature>
<evidence type="ECO:0000256" key="7">
    <source>
        <dbReference type="ARBA" id="ARBA00022884"/>
    </source>
</evidence>
<dbReference type="NCBIfam" id="NF008774">
    <property type="entry name" value="PRK11815.1"/>
    <property type="match status" value="1"/>
</dbReference>
<comment type="function">
    <text evidence="9">Catalyzes the synthesis of dihydrouridine, a modified base found in the D-loop of most tRNAs.</text>
</comment>
<keyword evidence="4 9" id="KW-0288">FMN</keyword>
<feature type="binding site" evidence="11">
    <location>
        <begin position="211"/>
        <end position="213"/>
    </location>
    <ligand>
        <name>FMN</name>
        <dbReference type="ChEBI" id="CHEBI:58210"/>
    </ligand>
</feature>
<evidence type="ECO:0000256" key="1">
    <source>
        <dbReference type="ARBA" id="ARBA00001917"/>
    </source>
</evidence>
<comment type="cofactor">
    <cofactor evidence="1 9 11">
        <name>FMN</name>
        <dbReference type="ChEBI" id="CHEBI:58210"/>
    </cofactor>
</comment>
<dbReference type="GO" id="GO:0017150">
    <property type="term" value="F:tRNA dihydrouridine synthase activity"/>
    <property type="evidence" value="ECO:0007669"/>
    <property type="project" value="InterPro"/>
</dbReference>
<dbReference type="SUPFAM" id="SSF51395">
    <property type="entry name" value="FMN-linked oxidoreductases"/>
    <property type="match status" value="1"/>
</dbReference>
<comment type="similarity">
    <text evidence="9">Belongs to the dus family.</text>
</comment>
<accession>D7FM35</accession>
<dbReference type="InterPro" id="IPR004653">
    <property type="entry name" value="DusA"/>
</dbReference>
<dbReference type="InterPro" id="IPR001269">
    <property type="entry name" value="DUS_fam"/>
</dbReference>
<dbReference type="eggNOG" id="KOG2335">
    <property type="taxonomic scope" value="Eukaryota"/>
</dbReference>
<dbReference type="CDD" id="cd02801">
    <property type="entry name" value="DUS_like_FMN"/>
    <property type="match status" value="1"/>
</dbReference>
<evidence type="ECO:0000256" key="9">
    <source>
        <dbReference type="PIRNR" id="PIRNR006621"/>
    </source>
</evidence>
<dbReference type="Pfam" id="PF01207">
    <property type="entry name" value="Dus"/>
    <property type="match status" value="1"/>
</dbReference>
<evidence type="ECO:0000256" key="10">
    <source>
        <dbReference type="PIRSR" id="PIRSR006621-1"/>
    </source>
</evidence>
<dbReference type="AlphaFoldDB" id="D7FM35"/>
<dbReference type="OMA" id="ACMENTT"/>
<dbReference type="InterPro" id="IPR018517">
    <property type="entry name" value="tRNA_hU_synthase_CS"/>
</dbReference>
<feature type="binding site" evidence="11">
    <location>
        <begin position="14"/>
        <end position="16"/>
    </location>
    <ligand>
        <name>FMN</name>
        <dbReference type="ChEBI" id="CHEBI:58210"/>
    </ligand>
</feature>
<keyword evidence="2" id="KW-0820">tRNA-binding</keyword>
<gene>
    <name evidence="13" type="ORF">Esi_0163_0045</name>
</gene>
<dbReference type="PIRSF" id="PIRSF006621">
    <property type="entry name" value="Dus"/>
    <property type="match status" value="1"/>
</dbReference>
<protein>
    <recommendedName>
        <fullName evidence="9">tRNA-dihydrouridine synthase</fullName>
        <ecNumber evidence="9">1.3.1.-</ecNumber>
    </recommendedName>
</protein>
<feature type="domain" description="DUS-like FMN-binding" evidence="12">
    <location>
        <begin position="12"/>
        <end position="336"/>
    </location>
</feature>
<proteinExistence type="inferred from homology"/>
<dbReference type="EC" id="1.3.1.-" evidence="9"/>
<keyword evidence="3 9" id="KW-0285">Flavoprotein</keyword>
<evidence type="ECO:0000313" key="14">
    <source>
        <dbReference type="Proteomes" id="UP000002630"/>
    </source>
</evidence>
<feature type="binding site" evidence="11">
    <location>
        <position position="139"/>
    </location>
    <ligand>
        <name>FMN</name>
        <dbReference type="ChEBI" id="CHEBI:58210"/>
    </ligand>
</feature>
<dbReference type="Proteomes" id="UP000002630">
    <property type="component" value="Linkage Group LG02"/>
</dbReference>
<keyword evidence="7" id="KW-0694">RNA-binding</keyword>
<dbReference type="EMBL" id="FN649727">
    <property type="protein sequence ID" value="CBJ29860.1"/>
    <property type="molecule type" value="Genomic_DNA"/>
</dbReference>
<sequence>MMDHSNAHRFSVAPMMAVTDRYFRYLFRQLSRRSKLYTEMYVDKTLLHQQDNLHNFLSHRAAEGPLAVQLGGNDPDTLAEAAEMCEQWAFSEINLNCGCPSSKVSDRCFGARLMLDPERVREITYGMIRKVTRTPVTVKCRIGVDDKDSYDELTTFVRAVKAAGIDHVVVHARKCLLKGLSTSANRTIPPLRYDVVHRLAQEFPELEIVLNGGIDSLGAVNEHITGTGEWGEYGGGVAGVMVGRAAYFDPWTFRHTDSAVFGSSDPGFTRREIMERCVDRFTEMMQEGRREGPECNRTRHLCLGTVTKPLGYLSSGARGSRTFRQELSRAVQAQSKIDPDTDDFRDAVDRAMALLPEGVLDEPVGDTPECAFGSQVRDD</sequence>
<dbReference type="InParanoid" id="D7FM35"/>
<keyword evidence="14" id="KW-1185">Reference proteome</keyword>
<dbReference type="PANTHER" id="PTHR42907">
    <property type="entry name" value="FMN-LINKED OXIDOREDUCTASES SUPERFAMILY PROTEIN"/>
    <property type="match status" value="1"/>
</dbReference>
<keyword evidence="8 9" id="KW-0560">Oxidoreductase</keyword>
<name>D7FM35_ECTSI</name>
<evidence type="ECO:0000256" key="2">
    <source>
        <dbReference type="ARBA" id="ARBA00022555"/>
    </source>
</evidence>
<dbReference type="GO" id="GO:0050660">
    <property type="term" value="F:flavin adenine dinucleotide binding"/>
    <property type="evidence" value="ECO:0007669"/>
    <property type="project" value="InterPro"/>
</dbReference>
<feature type="binding site" evidence="11">
    <location>
        <position position="69"/>
    </location>
    <ligand>
        <name>FMN</name>
        <dbReference type="ChEBI" id="CHEBI:58210"/>
    </ligand>
</feature>
<reference evidence="13 14" key="1">
    <citation type="journal article" date="2010" name="Nature">
        <title>The Ectocarpus genome and the independent evolution of multicellularity in brown algae.</title>
        <authorList>
            <person name="Cock J.M."/>
            <person name="Sterck L."/>
            <person name="Rouze P."/>
            <person name="Scornet D."/>
            <person name="Allen A.E."/>
            <person name="Amoutzias G."/>
            <person name="Anthouard V."/>
            <person name="Artiguenave F."/>
            <person name="Aury J.M."/>
            <person name="Badger J.H."/>
            <person name="Beszteri B."/>
            <person name="Billiau K."/>
            <person name="Bonnet E."/>
            <person name="Bothwell J.H."/>
            <person name="Bowler C."/>
            <person name="Boyen C."/>
            <person name="Brownlee C."/>
            <person name="Carrano C.J."/>
            <person name="Charrier B."/>
            <person name="Cho G.Y."/>
            <person name="Coelho S.M."/>
            <person name="Collen J."/>
            <person name="Corre E."/>
            <person name="Da Silva C."/>
            <person name="Delage L."/>
            <person name="Delaroque N."/>
            <person name="Dittami S.M."/>
            <person name="Doulbeau S."/>
            <person name="Elias M."/>
            <person name="Farnham G."/>
            <person name="Gachon C.M."/>
            <person name="Gschloessl B."/>
            <person name="Heesch S."/>
            <person name="Jabbari K."/>
            <person name="Jubin C."/>
            <person name="Kawai H."/>
            <person name="Kimura K."/>
            <person name="Kloareg B."/>
            <person name="Kupper F.C."/>
            <person name="Lang D."/>
            <person name="Le Bail A."/>
            <person name="Leblanc C."/>
            <person name="Lerouge P."/>
            <person name="Lohr M."/>
            <person name="Lopez P.J."/>
            <person name="Martens C."/>
            <person name="Maumus F."/>
            <person name="Michel G."/>
            <person name="Miranda-Saavedra D."/>
            <person name="Morales J."/>
            <person name="Moreau H."/>
            <person name="Motomura T."/>
            <person name="Nagasato C."/>
            <person name="Napoli C.A."/>
            <person name="Nelson D.R."/>
            <person name="Nyvall-Collen P."/>
            <person name="Peters A.F."/>
            <person name="Pommier C."/>
            <person name="Potin P."/>
            <person name="Poulain J."/>
            <person name="Quesneville H."/>
            <person name="Read B."/>
            <person name="Rensing S.A."/>
            <person name="Ritter A."/>
            <person name="Rousvoal S."/>
            <person name="Samanta M."/>
            <person name="Samson G."/>
            <person name="Schroeder D.C."/>
            <person name="Segurens B."/>
            <person name="Strittmatter M."/>
            <person name="Tonon T."/>
            <person name="Tregear J.W."/>
            <person name="Valentin K."/>
            <person name="von Dassow P."/>
            <person name="Yamagishi T."/>
            <person name="Van de Peer Y."/>
            <person name="Wincker P."/>
        </authorList>
    </citation>
    <scope>NUCLEOTIDE SEQUENCE [LARGE SCALE GENOMIC DNA]</scope>
    <source>
        <strain evidence="14">Ec32 / CCAP1310/4</strain>
    </source>
</reference>
<keyword evidence="5 9" id="KW-0819">tRNA processing</keyword>
<feature type="binding site" evidence="11">
    <location>
        <position position="171"/>
    </location>
    <ligand>
        <name>FMN</name>
        <dbReference type="ChEBI" id="CHEBI:58210"/>
    </ligand>
</feature>
<organism evidence="13 14">
    <name type="scientific">Ectocarpus siliculosus</name>
    <name type="common">Brown alga</name>
    <name type="synonym">Conferva siliculosa</name>
    <dbReference type="NCBI Taxonomy" id="2880"/>
    <lineage>
        <taxon>Eukaryota</taxon>
        <taxon>Sar</taxon>
        <taxon>Stramenopiles</taxon>
        <taxon>Ochrophyta</taxon>
        <taxon>PX clade</taxon>
        <taxon>Phaeophyceae</taxon>
        <taxon>Ectocarpales</taxon>
        <taxon>Ectocarpaceae</taxon>
        <taxon>Ectocarpus</taxon>
    </lineage>
</organism>
<evidence type="ECO:0000256" key="11">
    <source>
        <dbReference type="PIRSR" id="PIRSR006621-2"/>
    </source>
</evidence>
<dbReference type="GO" id="GO:0000049">
    <property type="term" value="F:tRNA binding"/>
    <property type="evidence" value="ECO:0007669"/>
    <property type="project" value="UniProtKB-KW"/>
</dbReference>